<proteinExistence type="predicted"/>
<evidence type="ECO:0000313" key="4">
    <source>
        <dbReference type="EMBL" id="EXK79643.1"/>
    </source>
</evidence>
<dbReference type="AlphaFoldDB" id="X0BL69"/>
<dbReference type="GO" id="GO:0003677">
    <property type="term" value="F:DNA binding"/>
    <property type="evidence" value="ECO:0007669"/>
    <property type="project" value="InterPro"/>
</dbReference>
<reference evidence="4 5" key="1">
    <citation type="submission" date="2011-11" db="EMBL/GenBank/DDBJ databases">
        <title>The Genome Sequence of Fusarium oxysporum PHW815.</title>
        <authorList>
            <consortium name="The Broad Institute Genome Sequencing Platform"/>
            <person name="Ma L.-J."/>
            <person name="Gale L.R."/>
            <person name="Schwartz D.C."/>
            <person name="Zhou S."/>
            <person name="Corby-Kistler H."/>
            <person name="Young S.K."/>
            <person name="Zeng Q."/>
            <person name="Gargeya S."/>
            <person name="Fitzgerald M."/>
            <person name="Haas B."/>
            <person name="Abouelleil A."/>
            <person name="Alvarado L."/>
            <person name="Arachchi H.M."/>
            <person name="Berlin A."/>
            <person name="Brown A."/>
            <person name="Chapman S.B."/>
            <person name="Chen Z."/>
            <person name="Dunbar C."/>
            <person name="Freedman E."/>
            <person name="Gearin G."/>
            <person name="Goldberg J."/>
            <person name="Griggs A."/>
            <person name="Gujja S."/>
            <person name="Heiman D."/>
            <person name="Howarth C."/>
            <person name="Larson L."/>
            <person name="Lui A."/>
            <person name="MacDonald P.J.P."/>
            <person name="Montmayeur A."/>
            <person name="Murphy C."/>
            <person name="Neiman D."/>
            <person name="Pearson M."/>
            <person name="Priest M."/>
            <person name="Roberts A."/>
            <person name="Saif S."/>
            <person name="Shea T."/>
            <person name="Shenoy N."/>
            <person name="Sisk P."/>
            <person name="Stolte C."/>
            <person name="Sykes S."/>
            <person name="Wortman J."/>
            <person name="Nusbaum C."/>
            <person name="Birren B."/>
        </authorList>
    </citation>
    <scope>NUCLEOTIDE SEQUENCE [LARGE SCALE GENOMIC DNA]</scope>
    <source>
        <strain evidence="4 5">54005</strain>
    </source>
</reference>
<dbReference type="OrthoDB" id="39175at2759"/>
<keyword evidence="1" id="KW-0539">Nucleus</keyword>
<dbReference type="Proteomes" id="UP000030663">
    <property type="component" value="Unassembled WGS sequence"/>
</dbReference>
<name>X0BL69_FUSOX</name>
<dbReference type="PANTHER" id="PTHR46910:SF25">
    <property type="entry name" value="ABC-TRANSPORTER-REGULATING TRANSCRIPTION FACTOR"/>
    <property type="match status" value="1"/>
</dbReference>
<organism evidence="4 5">
    <name type="scientific">Fusarium oxysporum f. sp. raphani 54005</name>
    <dbReference type="NCBI Taxonomy" id="1089458"/>
    <lineage>
        <taxon>Eukaryota</taxon>
        <taxon>Fungi</taxon>
        <taxon>Dikarya</taxon>
        <taxon>Ascomycota</taxon>
        <taxon>Pezizomycotina</taxon>
        <taxon>Sordariomycetes</taxon>
        <taxon>Hypocreomycetidae</taxon>
        <taxon>Hypocreales</taxon>
        <taxon>Nectriaceae</taxon>
        <taxon>Fusarium</taxon>
        <taxon>Fusarium oxysporum species complex</taxon>
    </lineage>
</organism>
<dbReference type="InterPro" id="IPR007219">
    <property type="entry name" value="XnlR_reg_dom"/>
</dbReference>
<gene>
    <name evidence="4" type="ORF">FOQG_15779</name>
</gene>
<evidence type="ECO:0000313" key="5">
    <source>
        <dbReference type="Proteomes" id="UP000030663"/>
    </source>
</evidence>
<dbReference type="InterPro" id="IPR050987">
    <property type="entry name" value="AtrR-like"/>
</dbReference>
<dbReference type="GO" id="GO:0008270">
    <property type="term" value="F:zinc ion binding"/>
    <property type="evidence" value="ECO:0007669"/>
    <property type="project" value="InterPro"/>
</dbReference>
<feature type="region of interest" description="Disordered" evidence="2">
    <location>
        <begin position="111"/>
        <end position="174"/>
    </location>
</feature>
<evidence type="ECO:0000259" key="3">
    <source>
        <dbReference type="SMART" id="SM00906"/>
    </source>
</evidence>
<dbReference type="PANTHER" id="PTHR46910">
    <property type="entry name" value="TRANSCRIPTION FACTOR PDR1"/>
    <property type="match status" value="1"/>
</dbReference>
<dbReference type="Pfam" id="PF04082">
    <property type="entry name" value="Fungal_trans"/>
    <property type="match status" value="1"/>
</dbReference>
<evidence type="ECO:0000256" key="1">
    <source>
        <dbReference type="ARBA" id="ARBA00023242"/>
    </source>
</evidence>
<accession>X0BL69</accession>
<dbReference type="EMBL" id="JH658466">
    <property type="protein sequence ID" value="EXK79643.1"/>
    <property type="molecule type" value="Genomic_DNA"/>
</dbReference>
<feature type="compositionally biased region" description="Polar residues" evidence="2">
    <location>
        <begin position="146"/>
        <end position="156"/>
    </location>
</feature>
<feature type="domain" description="Xylanolytic transcriptional activator regulatory" evidence="3">
    <location>
        <begin position="397"/>
        <end position="465"/>
    </location>
</feature>
<keyword evidence="5" id="KW-1185">Reference proteome</keyword>
<evidence type="ECO:0000256" key="2">
    <source>
        <dbReference type="SAM" id="MobiDB-lite"/>
    </source>
</evidence>
<dbReference type="GO" id="GO:0006351">
    <property type="term" value="P:DNA-templated transcription"/>
    <property type="evidence" value="ECO:0007669"/>
    <property type="project" value="InterPro"/>
</dbReference>
<dbReference type="CDD" id="cd12148">
    <property type="entry name" value="fungal_TF_MHR"/>
    <property type="match status" value="1"/>
</dbReference>
<dbReference type="SMART" id="SM00906">
    <property type="entry name" value="Fungal_trans"/>
    <property type="match status" value="1"/>
</dbReference>
<sequence>MARLNPCDSIELSFHAHNRHREPGDPLAGRLEYVRHGPTGDPERERDGTVPFQVPQFLRRLPSPESSMHQFVISNPPDVELVLSPSLLERHDTDVVCINCDKRAVDCRFSRTKGRKSRTTRTAQARDRTQTEGQSTSSGAAEPVTPMSQARSTPASRIQRHSHTPLLPSSQLNDNSATDCLVSESLAESCHATFDHADGVLSPTPADHPVIMPNEQDVCSSSLAYFSHGKLTALSRTLGHNRVAELIKRIESAVRSRIRHSVKIFPSPDDYANEARSITLREELRSKYIESYFEEIHPIYPFLDRTSFEEKASSPRLMELLSVDNAWCALYHAILSLGSLYHDCGSLTAFSGTAWDIFRVSLTLFSRIIFGRRTLVAAQAMTAMAIFGVTYVSLPIEDVLVTEAARIATSLQMTRSGADETSPDFQRTFWVIYSLESEFCFNTGRASSIPSHDISCPIPQTTLPFLPDFNWLRFLSAYAQMISRIYERLFSVKARSLSKESRRTEAARAFEELEHWKNSAPEDFRPGLPVKAHRLGKPQAVALAIQIHFYYHNVRIALSRVSILASARDHENPMRYKLTLTESARAIIDLVHLIHHEPFVSPLIQYHMPQTALFLLFDFVIEHPLHPETRQNLSYLQMVASYFTRLQYATENDVYGTIPTEFLQIAAKFVEDMAVSQASGTQAGEDPTGVDLWPSHNDGMDLGVLDELLAYQGFTFSIHNNFMFEEADFWLSGNDTAAFPEAGSGFDFADFTARPNPETEQGNPGR</sequence>
<dbReference type="GO" id="GO:0003700">
    <property type="term" value="F:DNA-binding transcription factor activity"/>
    <property type="evidence" value="ECO:0007669"/>
    <property type="project" value="InterPro"/>
</dbReference>
<protein>
    <recommendedName>
        <fullName evidence="3">Xylanolytic transcriptional activator regulatory domain-containing protein</fullName>
    </recommendedName>
</protein>